<gene>
    <name evidence="2" type="ORF">CGZ94_09190</name>
</gene>
<sequence length="216" mass="24345">MSDTLSFQRHQSELIGPPEPPPARNGQSYTDDDHETMVTMAREGAPVEAIARKLQRQPAALLVRMRKLLPPAQRHCPTDRVLPALQAAADRPDYDWRVVVLESPPPPPVQKVIRAGIEGLDTDQLLLITHAVGVLREPGTEELVQELATAVRERGLTRSLIEQHLSLLRRTDRGSLANDRDVADAWVADLTGDRIQHPDRWSWQYADWAEPDDPYR</sequence>
<proteinExistence type="predicted"/>
<dbReference type="Proteomes" id="UP000215896">
    <property type="component" value="Unassembled WGS sequence"/>
</dbReference>
<dbReference type="RefSeq" id="WP_094361105.1">
    <property type="nucleotide sequence ID" value="NZ_NMVK01000037.1"/>
</dbReference>
<evidence type="ECO:0000256" key="1">
    <source>
        <dbReference type="SAM" id="MobiDB-lite"/>
    </source>
</evidence>
<protein>
    <submittedName>
        <fullName evidence="2">Uncharacterized protein</fullName>
    </submittedName>
</protein>
<feature type="region of interest" description="Disordered" evidence="1">
    <location>
        <begin position="1"/>
        <end position="34"/>
    </location>
</feature>
<reference evidence="2 3" key="1">
    <citation type="submission" date="2017-07" db="EMBL/GenBank/DDBJ databases">
        <title>Draft whole genome sequences of clinical Proprionibacteriaceae strains.</title>
        <authorList>
            <person name="Bernier A.-M."/>
            <person name="Bernard K."/>
            <person name="Domingo M.-C."/>
        </authorList>
    </citation>
    <scope>NUCLEOTIDE SEQUENCE [LARGE SCALE GENOMIC DNA]</scope>
    <source>
        <strain evidence="2 3">NML 030167</strain>
    </source>
</reference>
<dbReference type="EMBL" id="NMVO01000012">
    <property type="protein sequence ID" value="OYO14727.1"/>
    <property type="molecule type" value="Genomic_DNA"/>
</dbReference>
<name>A0A255GFV8_9ACTN</name>
<dbReference type="AlphaFoldDB" id="A0A255GFV8"/>
<keyword evidence="3" id="KW-1185">Reference proteome</keyword>
<dbReference type="OrthoDB" id="5111817at2"/>
<comment type="caution">
    <text evidence="2">The sequence shown here is derived from an EMBL/GenBank/DDBJ whole genome shotgun (WGS) entry which is preliminary data.</text>
</comment>
<organism evidence="2 3">
    <name type="scientific">Enemella evansiae</name>
    <dbReference type="NCBI Taxonomy" id="2016499"/>
    <lineage>
        <taxon>Bacteria</taxon>
        <taxon>Bacillati</taxon>
        <taxon>Actinomycetota</taxon>
        <taxon>Actinomycetes</taxon>
        <taxon>Propionibacteriales</taxon>
        <taxon>Propionibacteriaceae</taxon>
        <taxon>Enemella</taxon>
    </lineage>
</organism>
<evidence type="ECO:0000313" key="2">
    <source>
        <dbReference type="EMBL" id="OYO14727.1"/>
    </source>
</evidence>
<evidence type="ECO:0000313" key="3">
    <source>
        <dbReference type="Proteomes" id="UP000215896"/>
    </source>
</evidence>
<accession>A0A255GFV8</accession>